<dbReference type="GO" id="GO:0046514">
    <property type="term" value="P:ceramide catabolic process"/>
    <property type="evidence" value="ECO:0007669"/>
    <property type="project" value="InterPro"/>
</dbReference>
<feature type="binding site" evidence="2">
    <location>
        <position position="135"/>
    </location>
    <ligand>
        <name>Zn(2+)</name>
        <dbReference type="ChEBI" id="CHEBI:29105"/>
    </ligand>
</feature>
<comment type="cofactor">
    <cofactor evidence="2">
        <name>Zn(2+)</name>
        <dbReference type="ChEBI" id="CHEBI:29105"/>
    </cofactor>
    <text evidence="2">Binds 1 zinc ion per subunit.</text>
</comment>
<evidence type="ECO:0000256" key="1">
    <source>
        <dbReference type="ARBA" id="ARBA00019235"/>
    </source>
</evidence>
<dbReference type="InterPro" id="IPR031329">
    <property type="entry name" value="NEUT/ALK_ceramidase_N"/>
</dbReference>
<reference evidence="4 5" key="1">
    <citation type="journal article" date="2015" name="Nat. Commun.">
        <title>Outbred genome sequencing and CRISPR/Cas9 gene editing in butterflies.</title>
        <authorList>
            <person name="Li X."/>
            <person name="Fan D."/>
            <person name="Zhang W."/>
            <person name="Liu G."/>
            <person name="Zhang L."/>
            <person name="Zhao L."/>
            <person name="Fang X."/>
            <person name="Chen L."/>
            <person name="Dong Y."/>
            <person name="Chen Y."/>
            <person name="Ding Y."/>
            <person name="Zhao R."/>
            <person name="Feng M."/>
            <person name="Zhu Y."/>
            <person name="Feng Y."/>
            <person name="Jiang X."/>
            <person name="Zhu D."/>
            <person name="Xiang H."/>
            <person name="Feng X."/>
            <person name="Li S."/>
            <person name="Wang J."/>
            <person name="Zhang G."/>
            <person name="Kronforst M.R."/>
            <person name="Wang W."/>
        </authorList>
    </citation>
    <scope>NUCLEOTIDE SEQUENCE [LARGE SCALE GENOMIC DNA]</scope>
    <source>
        <strain evidence="4">Ya'a_city_454_Pm</strain>
        <tissue evidence="4">Whole body</tissue>
    </source>
</reference>
<dbReference type="InterPro" id="IPR006823">
    <property type="entry name" value="Ceramidase_alk"/>
</dbReference>
<keyword evidence="5" id="KW-1185">Reference proteome</keyword>
<dbReference type="GO" id="GO:0046872">
    <property type="term" value="F:metal ion binding"/>
    <property type="evidence" value="ECO:0007669"/>
    <property type="project" value="UniProtKB-KW"/>
</dbReference>
<accession>A0A0N1IGJ0</accession>
<dbReference type="STRING" id="76193.A0A0N1IGJ0"/>
<evidence type="ECO:0000313" key="4">
    <source>
        <dbReference type="EMBL" id="KPJ14642.1"/>
    </source>
</evidence>
<dbReference type="GO" id="GO:0046512">
    <property type="term" value="P:sphingosine biosynthetic process"/>
    <property type="evidence" value="ECO:0007669"/>
    <property type="project" value="TreeGrafter"/>
</dbReference>
<dbReference type="PANTHER" id="PTHR12670">
    <property type="entry name" value="CERAMIDASE"/>
    <property type="match status" value="1"/>
</dbReference>
<protein>
    <recommendedName>
        <fullName evidence="1">Neutral ceramidase</fullName>
    </recommendedName>
</protein>
<dbReference type="PANTHER" id="PTHR12670:SF1">
    <property type="entry name" value="NEUTRAL CERAMIDASE"/>
    <property type="match status" value="1"/>
</dbReference>
<feature type="domain" description="Neutral/alkaline non-lysosomal ceramidase N-terminal" evidence="3">
    <location>
        <begin position="60"/>
        <end position="144"/>
    </location>
</feature>
<proteinExistence type="predicted"/>
<keyword evidence="2" id="KW-0862">Zinc</keyword>
<dbReference type="Proteomes" id="UP000053240">
    <property type="component" value="Unassembled WGS sequence"/>
</dbReference>
<dbReference type="EMBL" id="KQ460460">
    <property type="protein sequence ID" value="KPJ14642.1"/>
    <property type="molecule type" value="Genomic_DNA"/>
</dbReference>
<evidence type="ECO:0000259" key="3">
    <source>
        <dbReference type="Pfam" id="PF04734"/>
    </source>
</evidence>
<organism evidence="4 5">
    <name type="scientific">Papilio machaon</name>
    <name type="common">Old World swallowtail butterfly</name>
    <dbReference type="NCBI Taxonomy" id="76193"/>
    <lineage>
        <taxon>Eukaryota</taxon>
        <taxon>Metazoa</taxon>
        <taxon>Ecdysozoa</taxon>
        <taxon>Arthropoda</taxon>
        <taxon>Hexapoda</taxon>
        <taxon>Insecta</taxon>
        <taxon>Pterygota</taxon>
        <taxon>Neoptera</taxon>
        <taxon>Endopterygota</taxon>
        <taxon>Lepidoptera</taxon>
        <taxon>Glossata</taxon>
        <taxon>Ditrysia</taxon>
        <taxon>Papilionoidea</taxon>
        <taxon>Papilionidae</taxon>
        <taxon>Papilioninae</taxon>
        <taxon>Papilio</taxon>
    </lineage>
</organism>
<dbReference type="Pfam" id="PF04734">
    <property type="entry name" value="Ceramidase_alk"/>
    <property type="match status" value="1"/>
</dbReference>
<keyword evidence="2" id="KW-0479">Metal-binding</keyword>
<sequence>MPGPIPSYKVHRTHFQVKIEKCYHEIRLPQLAKVKQLLVPEVDLGLRQQVSTFFDPDYHKFVAVQFDTQARFPYEWQPHVVSCSVARVGGLVMAAVPGEFTTMSGRRLRRQLARAADNIAQRVVLAGLSNVYADYIATPEEYQV</sequence>
<name>A0A0N1IGJ0_PAPMA</name>
<dbReference type="GO" id="GO:0016020">
    <property type="term" value="C:membrane"/>
    <property type="evidence" value="ECO:0007669"/>
    <property type="project" value="GOC"/>
</dbReference>
<evidence type="ECO:0000313" key="5">
    <source>
        <dbReference type="Proteomes" id="UP000053240"/>
    </source>
</evidence>
<dbReference type="GO" id="GO:0005576">
    <property type="term" value="C:extracellular region"/>
    <property type="evidence" value="ECO:0007669"/>
    <property type="project" value="TreeGrafter"/>
</dbReference>
<dbReference type="AlphaFoldDB" id="A0A0N1IGJ0"/>
<dbReference type="GO" id="GO:0017040">
    <property type="term" value="F:N-acylsphingosine amidohydrolase activity"/>
    <property type="evidence" value="ECO:0007669"/>
    <property type="project" value="InterPro"/>
</dbReference>
<dbReference type="GO" id="GO:0042759">
    <property type="term" value="P:long-chain fatty acid biosynthetic process"/>
    <property type="evidence" value="ECO:0007669"/>
    <property type="project" value="TreeGrafter"/>
</dbReference>
<gene>
    <name evidence="4" type="ORF">RR48_03732</name>
</gene>
<dbReference type="InParanoid" id="A0A0N1IGJ0"/>
<evidence type="ECO:0000256" key="2">
    <source>
        <dbReference type="PIRSR" id="PIRSR606823-2"/>
    </source>
</evidence>
<feature type="binding site" evidence="2">
    <location>
        <position position="99"/>
    </location>
    <ligand>
        <name>Zn(2+)</name>
        <dbReference type="ChEBI" id="CHEBI:29105"/>
    </ligand>
</feature>